<evidence type="ECO:0000313" key="2">
    <source>
        <dbReference type="EMBL" id="MBC5715954.1"/>
    </source>
</evidence>
<feature type="transmembrane region" description="Helical" evidence="1">
    <location>
        <begin position="473"/>
        <end position="494"/>
    </location>
</feature>
<keyword evidence="1" id="KW-0472">Membrane</keyword>
<reference evidence="2" key="1">
    <citation type="submission" date="2020-08" db="EMBL/GenBank/DDBJ databases">
        <title>Genome public.</title>
        <authorList>
            <person name="Liu C."/>
            <person name="Sun Q."/>
        </authorList>
    </citation>
    <scope>NUCLEOTIDE SEQUENCE</scope>
    <source>
        <strain evidence="2">BX5</strain>
    </source>
</reference>
<feature type="transmembrane region" description="Helical" evidence="1">
    <location>
        <begin position="27"/>
        <end position="45"/>
    </location>
</feature>
<keyword evidence="1" id="KW-0812">Transmembrane</keyword>
<feature type="transmembrane region" description="Helical" evidence="1">
    <location>
        <begin position="159"/>
        <end position="180"/>
    </location>
</feature>
<feature type="transmembrane region" description="Helical" evidence="1">
    <location>
        <begin position="217"/>
        <end position="237"/>
    </location>
</feature>
<dbReference type="Pfam" id="PF07556">
    <property type="entry name" value="DUF1538"/>
    <property type="match status" value="2"/>
</dbReference>
<evidence type="ECO:0000313" key="3">
    <source>
        <dbReference type="Proteomes" id="UP000602260"/>
    </source>
</evidence>
<feature type="transmembrane region" description="Helical" evidence="1">
    <location>
        <begin position="344"/>
        <end position="367"/>
    </location>
</feature>
<keyword evidence="3" id="KW-1185">Reference proteome</keyword>
<evidence type="ECO:0000256" key="1">
    <source>
        <dbReference type="SAM" id="Phobius"/>
    </source>
</evidence>
<dbReference type="EMBL" id="JACOPN010000001">
    <property type="protein sequence ID" value="MBC5715954.1"/>
    <property type="molecule type" value="Genomic_DNA"/>
</dbReference>
<dbReference type="AlphaFoldDB" id="A0A8J6IVG3"/>
<name>A0A8J6IVG3_9FIRM</name>
<feature type="transmembrane region" description="Helical" evidence="1">
    <location>
        <begin position="127"/>
        <end position="147"/>
    </location>
</feature>
<feature type="transmembrane region" description="Helical" evidence="1">
    <location>
        <begin position="448"/>
        <end position="467"/>
    </location>
</feature>
<accession>A0A8J6IVG3</accession>
<feature type="transmembrane region" description="Helical" evidence="1">
    <location>
        <begin position="417"/>
        <end position="436"/>
    </location>
</feature>
<gene>
    <name evidence="2" type="ORF">H8S55_01195</name>
</gene>
<protein>
    <submittedName>
        <fullName evidence="2">DUF1538 domain-containing protein</fullName>
    </submittedName>
</protein>
<feature type="transmembrane region" description="Helical" evidence="1">
    <location>
        <begin position="51"/>
        <end position="73"/>
    </location>
</feature>
<sequence>MTRIELFKGRSALHFNHQLMEKIQESMASVLPITAIVLLLSITVAPLDSAVLVLFLFGAVLLVGGMGLFTMGVDMSMIPMGEVVGVTMSRSKFFLLPVVGYFLLGVLSTVAEPDLQVLAEQVPAIDNLVLILTVAVGVGFFLVVAALRIRLAIPLRRLLLMFYCVVFLLAALAPGDFIPVSFDSGGVTTGPITVPFIMALGLGIASTRSDANSASDSFGLISLCSIGPILAVLLLGICYRPESAGYSMTQLPELATTADAARCFRDAFPGYFKEVAAALAPIAGVFVLFQAVTRHFHSNQLLRIGAGLLYTYLGLVLFLCGVNVGFMPAGSLLGATVAQESTSWLLIPIGMLIGFYIVKAEPAVAVLTKQVEEVSNGSISQKAMGRALSIGVCLSVGLAMVRVLTGLNILWLLVPGYAVSLGLSFFVPAIFTGIAFDSGGVASGPMTATFLLPFAMGACSALGGNMMTDAFGIVAMVAMTPLVTIQTMGLYSQIQHALARRRLRYRVDRVEDAVVYFD</sequence>
<feature type="transmembrane region" description="Helical" evidence="1">
    <location>
        <begin position="275"/>
        <end position="292"/>
    </location>
</feature>
<dbReference type="InterPro" id="IPR011435">
    <property type="entry name" value="UmpAB"/>
</dbReference>
<feature type="transmembrane region" description="Helical" evidence="1">
    <location>
        <begin position="304"/>
        <end position="324"/>
    </location>
</feature>
<feature type="transmembrane region" description="Helical" evidence="1">
    <location>
        <begin position="186"/>
        <end position="205"/>
    </location>
</feature>
<keyword evidence="1" id="KW-1133">Transmembrane helix</keyword>
<proteinExistence type="predicted"/>
<dbReference type="Proteomes" id="UP000602260">
    <property type="component" value="Unassembled WGS sequence"/>
</dbReference>
<organism evidence="2 3">
    <name type="scientific">Flintibacter faecis</name>
    <dbReference type="NCBI Taxonomy" id="2763047"/>
    <lineage>
        <taxon>Bacteria</taxon>
        <taxon>Bacillati</taxon>
        <taxon>Bacillota</taxon>
        <taxon>Clostridia</taxon>
        <taxon>Eubacteriales</taxon>
        <taxon>Flintibacter</taxon>
    </lineage>
</organism>
<feature type="transmembrane region" description="Helical" evidence="1">
    <location>
        <begin position="93"/>
        <end position="111"/>
    </location>
</feature>
<comment type="caution">
    <text evidence="2">The sequence shown here is derived from an EMBL/GenBank/DDBJ whole genome shotgun (WGS) entry which is preliminary data.</text>
</comment>